<keyword evidence="4" id="KW-1185">Reference proteome</keyword>
<organism evidence="3 4">
    <name type="scientific">Tessaracoccus flavescens</name>
    <dbReference type="NCBI Taxonomy" id="399497"/>
    <lineage>
        <taxon>Bacteria</taxon>
        <taxon>Bacillati</taxon>
        <taxon>Actinomycetota</taxon>
        <taxon>Actinomycetes</taxon>
        <taxon>Propionibacteriales</taxon>
        <taxon>Propionibacteriaceae</taxon>
        <taxon>Tessaracoccus</taxon>
    </lineage>
</organism>
<dbReference type="STRING" id="399497.BW733_17475"/>
<feature type="compositionally biased region" description="Basic residues" evidence="1">
    <location>
        <begin position="296"/>
        <end position="305"/>
    </location>
</feature>
<evidence type="ECO:0000256" key="1">
    <source>
        <dbReference type="SAM" id="MobiDB-lite"/>
    </source>
</evidence>
<evidence type="ECO:0000313" key="3">
    <source>
        <dbReference type="EMBL" id="AQP52345.1"/>
    </source>
</evidence>
<gene>
    <name evidence="3" type="ORF">BW733_17475</name>
</gene>
<dbReference type="InterPro" id="IPR021421">
    <property type="entry name" value="DUF3071"/>
</dbReference>
<protein>
    <recommendedName>
        <fullName evidence="2">DUF3071 domain-containing protein</fullName>
    </recommendedName>
</protein>
<name>A0A1Q2D210_9ACTN</name>
<dbReference type="NCBIfam" id="NF040712">
    <property type="entry name" value="SepH"/>
    <property type="match status" value="1"/>
</dbReference>
<accession>A0A1Q2D210</accession>
<dbReference type="InterPro" id="IPR047682">
    <property type="entry name" value="SepH-like"/>
</dbReference>
<reference evidence="3 4" key="1">
    <citation type="journal article" date="2008" name="Int. J. Syst. Evol. Microbiol.">
        <title>Tessaracoccus flavescens sp. nov., isolated from marine sediment.</title>
        <authorList>
            <person name="Lee D.W."/>
            <person name="Lee S.D."/>
        </authorList>
    </citation>
    <scope>NUCLEOTIDE SEQUENCE [LARGE SCALE GENOMIC DNA]</scope>
    <source>
        <strain evidence="3 4">SST-39T</strain>
    </source>
</reference>
<dbReference type="Proteomes" id="UP000188235">
    <property type="component" value="Chromosome"/>
</dbReference>
<dbReference type="RefSeq" id="WP_161490283.1">
    <property type="nucleotide sequence ID" value="NZ_CP019607.1"/>
</dbReference>
<feature type="compositionally biased region" description="Acidic residues" evidence="1">
    <location>
        <begin position="246"/>
        <end position="260"/>
    </location>
</feature>
<feature type="region of interest" description="Disordered" evidence="1">
    <location>
        <begin position="219"/>
        <end position="320"/>
    </location>
</feature>
<dbReference type="EMBL" id="CP019607">
    <property type="protein sequence ID" value="AQP52345.1"/>
    <property type="molecule type" value="Genomic_DNA"/>
</dbReference>
<evidence type="ECO:0000259" key="2">
    <source>
        <dbReference type="Pfam" id="PF11268"/>
    </source>
</evidence>
<feature type="domain" description="DUF3071" evidence="2">
    <location>
        <begin position="2"/>
        <end position="118"/>
    </location>
</feature>
<dbReference type="Pfam" id="PF11268">
    <property type="entry name" value="DUF3071"/>
    <property type="match status" value="1"/>
</dbReference>
<evidence type="ECO:0000313" key="4">
    <source>
        <dbReference type="Proteomes" id="UP000188235"/>
    </source>
</evidence>
<feature type="region of interest" description="Disordered" evidence="1">
    <location>
        <begin position="164"/>
        <end position="188"/>
    </location>
</feature>
<proteinExistence type="predicted"/>
<dbReference type="AlphaFoldDB" id="A0A1Q2D210"/>
<sequence>MDNALTPREIQARIRSGASVDDVASESGMEVEHIEAFAGPVLAEREHIAGAAQTATVRRRGEAGSHRRLGDLITQRLRSRGIDAEGVEWDAWRQSDLKWRVSAHLKGDEEAREAEFIFDPKARFSIAHNADARWMIGEELPGARPEEENTVDFDDELALVRAVSQPGPETPGDDVPASELMHEGNEDTSQLDRLYDMLSGISEDSVRIYTGILDPVLYDATGTQPGAEHEDWGDEADEPTRKVFLEDEEPEEDREPEPEASPEPASAEPEPAQPEPEPTEPQQDALVETDEEPKKAPKSRKRRAKVPSWDEIMFGGPTGK</sequence>
<dbReference type="KEGG" id="tfa:BW733_17475"/>